<reference evidence="3 4" key="1">
    <citation type="submission" date="2015-01" db="EMBL/GenBank/DDBJ databases">
        <title>Lactococcus lactis subsp.lactis JCM 5805 whole genome shotgun sequence.</title>
        <authorList>
            <person name="Fujii T."/>
            <person name="Tomita Y."/>
            <person name="Ikushima S."/>
            <person name="Fujiwara D."/>
        </authorList>
    </citation>
    <scope>NUCLEOTIDE SEQUENCE [LARGE SCALE GENOMIC DNA]</scope>
    <source>
        <strain evidence="3 4">JCM 5805</strain>
    </source>
</reference>
<dbReference type="InterPro" id="IPR005531">
    <property type="entry name" value="Asp23"/>
</dbReference>
<accession>A0A0B8QRT2</accession>
<dbReference type="Proteomes" id="UP000031847">
    <property type="component" value="Unassembled WGS sequence"/>
</dbReference>
<evidence type="ECO:0000313" key="2">
    <source>
        <dbReference type="EMBL" id="AWN65259.1"/>
    </source>
</evidence>
<sequence>MKFFQLEKFAKTKGEIKMAEKTVHSEELGDIVIAPEVLEVIIGITTAKIDGVHALRNKRFSDRLGKKNEGRGVYIDSKDDKVAVDIYVYLTYGVSLPAVATKIQKEVKEAVAQATEIIVDEVNIHVVGIMTEKQPKPALEDLFDEGFFDA</sequence>
<dbReference type="Pfam" id="PF03780">
    <property type="entry name" value="Asp23"/>
    <property type="match status" value="1"/>
</dbReference>
<dbReference type="OMA" id="LFIVVEY"/>
<evidence type="ECO:0000313" key="4">
    <source>
        <dbReference type="Proteomes" id="UP000031847"/>
    </source>
</evidence>
<dbReference type="EMBL" id="BBSI01000017">
    <property type="protein sequence ID" value="GAM79687.1"/>
    <property type="molecule type" value="Genomic_DNA"/>
</dbReference>
<reference evidence="2 5" key="2">
    <citation type="submission" date="2018-03" db="EMBL/GenBank/DDBJ databases">
        <title>Genome sequence of Lactococcus lactis strain 14B4 from almond drupe.</title>
        <authorList>
            <person name="Tran T.D."/>
            <person name="McGarvey J.A."/>
            <person name="Huynh S."/>
            <person name="Parker C.T."/>
        </authorList>
    </citation>
    <scope>NUCLEOTIDE SEQUENCE [LARGE SCALE GENOMIC DNA]</scope>
    <source>
        <strain evidence="2 5">14B4</strain>
    </source>
</reference>
<evidence type="ECO:0000313" key="3">
    <source>
        <dbReference type="EMBL" id="GAM79687.1"/>
    </source>
</evidence>
<proteinExistence type="inferred from homology"/>
<organism evidence="3 4">
    <name type="scientific">Lactococcus lactis subsp. lactis</name>
    <name type="common">Streptococcus lactis</name>
    <dbReference type="NCBI Taxonomy" id="1360"/>
    <lineage>
        <taxon>Bacteria</taxon>
        <taxon>Bacillati</taxon>
        <taxon>Bacillota</taxon>
        <taxon>Bacilli</taxon>
        <taxon>Lactobacillales</taxon>
        <taxon>Streptococcaceae</taxon>
        <taxon>Lactococcus</taxon>
    </lineage>
</organism>
<dbReference type="EMBL" id="CP028160">
    <property type="protein sequence ID" value="AWN65259.1"/>
    <property type="molecule type" value="Genomic_DNA"/>
</dbReference>
<gene>
    <name evidence="3" type="ORF">JCM5805K_0795</name>
    <name evidence="2" type="ORF">LL14B4_03385</name>
</gene>
<dbReference type="Proteomes" id="UP000245919">
    <property type="component" value="Chromosome"/>
</dbReference>
<name>A0A0B8QRT2_LACLL</name>
<evidence type="ECO:0000256" key="1">
    <source>
        <dbReference type="ARBA" id="ARBA00005721"/>
    </source>
</evidence>
<dbReference type="PANTHER" id="PTHR34297">
    <property type="entry name" value="HYPOTHETICAL CYTOSOLIC PROTEIN-RELATED"/>
    <property type="match status" value="1"/>
</dbReference>
<comment type="similarity">
    <text evidence="1">Belongs to the asp23 family.</text>
</comment>
<dbReference type="AlphaFoldDB" id="A0A0B8QRT2"/>
<protein>
    <submittedName>
        <fullName evidence="2">Asp23/Gls24 family envelope stress response protein</fullName>
    </submittedName>
    <submittedName>
        <fullName evidence="3">Uncharacterized protein conserved in bacteria</fullName>
    </submittedName>
</protein>
<evidence type="ECO:0000313" key="5">
    <source>
        <dbReference type="Proteomes" id="UP000245919"/>
    </source>
</evidence>
<dbReference type="PANTHER" id="PTHR34297:SF1">
    <property type="entry name" value="ASP23_GLS24 FAMILY ENVELOPE STRESS RESPONSE PROTEIN"/>
    <property type="match status" value="1"/>
</dbReference>